<sequence length="114" mass="11437">MRVALGLLAALLALPASAAPHEAGHSCGGNAYSSAQVTEGRPPRRGPLTATPDTLCADLQGPRPSVNVEIYGVPGLSGNGQTGTEGSGGSQGTAPYEGLPPRGARPPALRHRGY</sequence>
<evidence type="ECO:0000313" key="3">
    <source>
        <dbReference type="EMBL" id="AWN40656.1"/>
    </source>
</evidence>
<accession>A0A2U8W5V2</accession>
<gene>
    <name evidence="3" type="ORF">DK389_09100</name>
</gene>
<keyword evidence="4" id="KW-1185">Reference proteome</keyword>
<feature type="signal peptide" evidence="2">
    <location>
        <begin position="1"/>
        <end position="18"/>
    </location>
</feature>
<evidence type="ECO:0000256" key="1">
    <source>
        <dbReference type="SAM" id="MobiDB-lite"/>
    </source>
</evidence>
<dbReference type="OrthoDB" id="8005822at2"/>
<dbReference type="RefSeq" id="WP_109888989.1">
    <property type="nucleotide sequence ID" value="NZ_CP029550.1"/>
</dbReference>
<evidence type="ECO:0000313" key="4">
    <source>
        <dbReference type="Proteomes" id="UP000245926"/>
    </source>
</evidence>
<dbReference type="Proteomes" id="UP000245926">
    <property type="component" value="Chromosome"/>
</dbReference>
<reference evidence="4" key="1">
    <citation type="submission" date="2018-05" db="EMBL/GenBank/DDBJ databases">
        <title>Complete Genome Sequence of Methylobacterium sp. 17SD2-17.</title>
        <authorList>
            <person name="Srinivasan S."/>
        </authorList>
    </citation>
    <scope>NUCLEOTIDE SEQUENCE [LARGE SCALE GENOMIC DNA]</scope>
    <source>
        <strain evidence="4">17SD2-17</strain>
    </source>
</reference>
<organism evidence="3 4">
    <name type="scientific">Methylobacterium durans</name>
    <dbReference type="NCBI Taxonomy" id="2202825"/>
    <lineage>
        <taxon>Bacteria</taxon>
        <taxon>Pseudomonadati</taxon>
        <taxon>Pseudomonadota</taxon>
        <taxon>Alphaproteobacteria</taxon>
        <taxon>Hyphomicrobiales</taxon>
        <taxon>Methylobacteriaceae</taxon>
        <taxon>Methylobacterium</taxon>
    </lineage>
</organism>
<name>A0A2U8W5V2_9HYPH</name>
<feature type="compositionally biased region" description="Gly residues" evidence="1">
    <location>
        <begin position="75"/>
        <end position="91"/>
    </location>
</feature>
<dbReference type="AlphaFoldDB" id="A0A2U8W5V2"/>
<proteinExistence type="predicted"/>
<evidence type="ECO:0000256" key="2">
    <source>
        <dbReference type="SAM" id="SignalP"/>
    </source>
</evidence>
<keyword evidence="2" id="KW-0732">Signal</keyword>
<dbReference type="EMBL" id="CP029550">
    <property type="protein sequence ID" value="AWN40656.1"/>
    <property type="molecule type" value="Genomic_DNA"/>
</dbReference>
<feature type="region of interest" description="Disordered" evidence="1">
    <location>
        <begin position="19"/>
        <end position="114"/>
    </location>
</feature>
<dbReference type="KEGG" id="mets:DK389_09100"/>
<feature type="chain" id="PRO_5016031948" evidence="2">
    <location>
        <begin position="19"/>
        <end position="114"/>
    </location>
</feature>
<protein>
    <submittedName>
        <fullName evidence="3">Uncharacterized protein</fullName>
    </submittedName>
</protein>